<evidence type="ECO:0000259" key="1">
    <source>
        <dbReference type="Pfam" id="PF00617"/>
    </source>
</evidence>
<dbReference type="Pfam" id="PF00617">
    <property type="entry name" value="RasGEF"/>
    <property type="match status" value="1"/>
</dbReference>
<dbReference type="AlphaFoldDB" id="A0A1J9QID6"/>
<protein>
    <recommendedName>
        <fullName evidence="1">Ras-GEF domain-containing protein</fullName>
    </recommendedName>
</protein>
<dbReference type="GO" id="GO:0005085">
    <property type="term" value="F:guanyl-nucleotide exchange factor activity"/>
    <property type="evidence" value="ECO:0007669"/>
    <property type="project" value="InterPro"/>
</dbReference>
<proteinExistence type="predicted"/>
<dbReference type="InterPro" id="IPR023578">
    <property type="entry name" value="Ras_GEF_dom_sf"/>
</dbReference>
<dbReference type="EMBL" id="LGTZ01000022">
    <property type="protein sequence ID" value="OJD28256.1"/>
    <property type="molecule type" value="Genomic_DNA"/>
</dbReference>
<accession>A0A1J9QID6</accession>
<dbReference type="STRING" id="1658174.A0A1J9QID6"/>
<gene>
    <name evidence="2" type="ORF">ACJ73_00335</name>
</gene>
<evidence type="ECO:0000313" key="2">
    <source>
        <dbReference type="EMBL" id="OJD28256.1"/>
    </source>
</evidence>
<comment type="caution">
    <text evidence="2">The sequence shown here is derived from an EMBL/GenBank/DDBJ whole genome shotgun (WGS) entry which is preliminary data.</text>
</comment>
<sequence>MTLFYNRNTLRNVNIKDAHAVAEAIDEASWSAFKQVPFSAWVFKATQRPVELVDEFIWFHKLLAIQLQSRLRRYQILHELSELARNVNPFARSVIYNRDVDISFIVEPLSCLPHSTIDSSEALSLLEKRFRRLYHSSQDLRKKIYLRTDMFLFHGIKQESPASLAWLMTENDSKLFSMGFSLSLEGKNMWFKNLGLAWDDRSYDVVDTLCLDSKYAPAFIELATCLYRHRNFHGSTAIVQGLKNAGFNTAFPSALYAIFDPANNYQTYRQMVRTGRPAIPFVFPLKREHRIVMEKLQQPRLQLYRNEYRQDMKLIVDDLLKFRSFDNSDQKPYLVKIIGKVLGGCFPF</sequence>
<name>A0A1J9QID6_9EURO</name>
<reference evidence="2 3" key="1">
    <citation type="submission" date="2015-08" db="EMBL/GenBank/DDBJ databases">
        <title>Emmonsia species relationships and genome sequence.</title>
        <authorList>
            <person name="Cuomo C.A."/>
            <person name="Schwartz I.S."/>
            <person name="Kenyon C."/>
            <person name="De Hoog G.S."/>
            <person name="Govender N.P."/>
            <person name="Botha A."/>
            <person name="Moreno L."/>
            <person name="De Vries M."/>
            <person name="Munoz J.F."/>
            <person name="Stielow J.B."/>
        </authorList>
    </citation>
    <scope>NUCLEOTIDE SEQUENCE [LARGE SCALE GENOMIC DNA]</scope>
    <source>
        <strain evidence="2 3">EI222</strain>
    </source>
</reference>
<dbReference type="InterPro" id="IPR001895">
    <property type="entry name" value="RASGEF_cat_dom"/>
</dbReference>
<organism evidence="2 3">
    <name type="scientific">Blastomyces percursus</name>
    <dbReference type="NCBI Taxonomy" id="1658174"/>
    <lineage>
        <taxon>Eukaryota</taxon>
        <taxon>Fungi</taxon>
        <taxon>Dikarya</taxon>
        <taxon>Ascomycota</taxon>
        <taxon>Pezizomycotina</taxon>
        <taxon>Eurotiomycetes</taxon>
        <taxon>Eurotiomycetidae</taxon>
        <taxon>Onygenales</taxon>
        <taxon>Ajellomycetaceae</taxon>
        <taxon>Blastomyces</taxon>
    </lineage>
</organism>
<dbReference type="SUPFAM" id="SSF48366">
    <property type="entry name" value="Ras GEF"/>
    <property type="match status" value="1"/>
</dbReference>
<dbReference type="InterPro" id="IPR036964">
    <property type="entry name" value="RASGEF_cat_dom_sf"/>
</dbReference>
<dbReference type="GO" id="GO:0007264">
    <property type="term" value="P:small GTPase-mediated signal transduction"/>
    <property type="evidence" value="ECO:0007669"/>
    <property type="project" value="InterPro"/>
</dbReference>
<evidence type="ECO:0000313" key="3">
    <source>
        <dbReference type="Proteomes" id="UP000242791"/>
    </source>
</evidence>
<keyword evidence="3" id="KW-1185">Reference proteome</keyword>
<dbReference type="Gene3D" id="1.10.840.10">
    <property type="entry name" value="Ras guanine-nucleotide exchange factors catalytic domain"/>
    <property type="match status" value="1"/>
</dbReference>
<dbReference type="VEuPathDB" id="FungiDB:ACJ73_00335"/>
<feature type="domain" description="Ras-GEF" evidence="1">
    <location>
        <begin position="218"/>
        <end position="282"/>
    </location>
</feature>
<dbReference type="Proteomes" id="UP000242791">
    <property type="component" value="Unassembled WGS sequence"/>
</dbReference>
<dbReference type="OrthoDB" id="4175897at2759"/>